<reference evidence="12 13" key="1">
    <citation type="submission" date="2024-06" db="EMBL/GenBank/DDBJ databases">
        <title>The Natural Products Discovery Center: Release of the First 8490 Sequenced Strains for Exploring Actinobacteria Biosynthetic Diversity.</title>
        <authorList>
            <person name="Kalkreuter E."/>
            <person name="Kautsar S.A."/>
            <person name="Yang D."/>
            <person name="Bader C.D."/>
            <person name="Teijaro C.N."/>
            <person name="Fluegel L."/>
            <person name="Davis C.M."/>
            <person name="Simpson J.R."/>
            <person name="Lauterbach L."/>
            <person name="Steele A.D."/>
            <person name="Gui C."/>
            <person name="Meng S."/>
            <person name="Li G."/>
            <person name="Viehrig K."/>
            <person name="Ye F."/>
            <person name="Su P."/>
            <person name="Kiefer A.F."/>
            <person name="Nichols A."/>
            <person name="Cepeda A.J."/>
            <person name="Yan W."/>
            <person name="Fan B."/>
            <person name="Jiang Y."/>
            <person name="Adhikari A."/>
            <person name="Zheng C.-J."/>
            <person name="Schuster L."/>
            <person name="Cowan T.M."/>
            <person name="Smanski M.J."/>
            <person name="Chevrette M.G."/>
            <person name="De Carvalho L.P.S."/>
            <person name="Shen B."/>
        </authorList>
    </citation>
    <scope>NUCLEOTIDE SEQUENCE [LARGE SCALE GENOMIC DNA]</scope>
    <source>
        <strain evidence="12 13">NPDC048946</strain>
    </source>
</reference>
<evidence type="ECO:0000256" key="3">
    <source>
        <dbReference type="ARBA" id="ARBA00011738"/>
    </source>
</evidence>
<sequence>MEEIQRLARPEILALTAYATGREESDTAGISVYLDANESPYPPFTGEPPPDDTQSWPSHRYPEPQPTWLLDRLAWLFATTVDQLLVSRGAEEAIALLVRAFCDARTDHIVVNPPTFAMYEVAARIHGAGVRAVPLVAADGFRLDVDGVLHAASAGAKLVFVCTPNNPTGTPVAHDDVLAMAEALRGKTLVIADETYQDFHDEATLAHHIGAHPNLVVLRTLSKAYGLAGERCGITIAHPHVIRILRKVLAPYPLTQSSLRVLAHALSPRGLAHARTNILRIRAERTRVEAALAARPEVLHVHPSVTNFVLFEADDPTLLVKHLHAAGVKIRDRSDQPGLERCVRATIGTPAENDALLAAIDQFTPTAGTCHA</sequence>
<feature type="region of interest" description="Disordered" evidence="10">
    <location>
        <begin position="39"/>
        <end position="60"/>
    </location>
</feature>
<evidence type="ECO:0000313" key="13">
    <source>
        <dbReference type="Proteomes" id="UP001551482"/>
    </source>
</evidence>
<accession>A0ABV3DXX5</accession>
<comment type="subunit">
    <text evidence="3 9">Homodimer.</text>
</comment>
<feature type="domain" description="Aminotransferase class I/classII large" evidence="11">
    <location>
        <begin position="57"/>
        <end position="360"/>
    </location>
</feature>
<evidence type="ECO:0000256" key="8">
    <source>
        <dbReference type="ARBA" id="ARBA00023102"/>
    </source>
</evidence>
<evidence type="ECO:0000256" key="7">
    <source>
        <dbReference type="ARBA" id="ARBA00022898"/>
    </source>
</evidence>
<dbReference type="EMBL" id="JBEZFP010000237">
    <property type="protein sequence ID" value="MEU8140092.1"/>
    <property type="molecule type" value="Genomic_DNA"/>
</dbReference>
<evidence type="ECO:0000256" key="5">
    <source>
        <dbReference type="ARBA" id="ARBA00022605"/>
    </source>
</evidence>
<evidence type="ECO:0000313" key="12">
    <source>
        <dbReference type="EMBL" id="MEU8140092.1"/>
    </source>
</evidence>
<dbReference type="EC" id="2.6.1.9" evidence="9"/>
<dbReference type="CDD" id="cd00609">
    <property type="entry name" value="AAT_like"/>
    <property type="match status" value="1"/>
</dbReference>
<comment type="caution">
    <text evidence="12">The sequence shown here is derived from an EMBL/GenBank/DDBJ whole genome shotgun (WGS) entry which is preliminary data.</text>
</comment>
<evidence type="ECO:0000256" key="6">
    <source>
        <dbReference type="ARBA" id="ARBA00022679"/>
    </source>
</evidence>
<dbReference type="Gene3D" id="3.40.640.10">
    <property type="entry name" value="Type I PLP-dependent aspartate aminotransferase-like (Major domain)"/>
    <property type="match status" value="1"/>
</dbReference>
<comment type="similarity">
    <text evidence="2 9">Belongs to the class-II pyridoxal-phosphate-dependent aminotransferase family. Histidinol-phosphate aminotransferase subfamily.</text>
</comment>
<comment type="catalytic activity">
    <reaction evidence="9">
        <text>L-histidinol phosphate + 2-oxoglutarate = 3-(imidazol-4-yl)-2-oxopropyl phosphate + L-glutamate</text>
        <dbReference type="Rhea" id="RHEA:23744"/>
        <dbReference type="ChEBI" id="CHEBI:16810"/>
        <dbReference type="ChEBI" id="CHEBI:29985"/>
        <dbReference type="ChEBI" id="CHEBI:57766"/>
        <dbReference type="ChEBI" id="CHEBI:57980"/>
        <dbReference type="EC" id="2.6.1.9"/>
    </reaction>
</comment>
<dbReference type="InterPro" id="IPR015422">
    <property type="entry name" value="PyrdxlP-dep_Trfase_small"/>
</dbReference>
<evidence type="ECO:0000256" key="4">
    <source>
        <dbReference type="ARBA" id="ARBA00022576"/>
    </source>
</evidence>
<feature type="modified residue" description="N6-(pyridoxal phosphate)lysine" evidence="9">
    <location>
        <position position="223"/>
    </location>
</feature>
<evidence type="ECO:0000256" key="2">
    <source>
        <dbReference type="ARBA" id="ARBA00007970"/>
    </source>
</evidence>
<dbReference type="Gene3D" id="3.90.1150.10">
    <property type="entry name" value="Aspartate Aminotransferase, domain 1"/>
    <property type="match status" value="1"/>
</dbReference>
<dbReference type="PANTHER" id="PTHR42885">
    <property type="entry name" value="HISTIDINOL-PHOSPHATE AMINOTRANSFERASE-RELATED"/>
    <property type="match status" value="1"/>
</dbReference>
<dbReference type="HAMAP" id="MF_01023">
    <property type="entry name" value="HisC_aminotrans_2"/>
    <property type="match status" value="1"/>
</dbReference>
<dbReference type="InterPro" id="IPR015421">
    <property type="entry name" value="PyrdxlP-dep_Trfase_major"/>
</dbReference>
<dbReference type="InterPro" id="IPR005861">
    <property type="entry name" value="HisP_aminotrans"/>
</dbReference>
<gene>
    <name evidence="9 12" type="primary">hisC</name>
    <name evidence="12" type="ORF">AB0C36_42225</name>
</gene>
<keyword evidence="6 9" id="KW-0808">Transferase</keyword>
<keyword evidence="4 9" id="KW-0032">Aminotransferase</keyword>
<name>A0ABV3DXX5_9ACTN</name>
<dbReference type="PROSITE" id="PS00599">
    <property type="entry name" value="AA_TRANSFER_CLASS_2"/>
    <property type="match status" value="1"/>
</dbReference>
<dbReference type="InterPro" id="IPR015424">
    <property type="entry name" value="PyrdxlP-dep_Trfase"/>
</dbReference>
<dbReference type="NCBIfam" id="TIGR01141">
    <property type="entry name" value="hisC"/>
    <property type="match status" value="1"/>
</dbReference>
<evidence type="ECO:0000259" key="11">
    <source>
        <dbReference type="Pfam" id="PF00155"/>
    </source>
</evidence>
<dbReference type="InterPro" id="IPR001917">
    <property type="entry name" value="Aminotrans_II_pyridoxalP_BS"/>
</dbReference>
<dbReference type="PANTHER" id="PTHR42885:SF2">
    <property type="entry name" value="HISTIDINOL-PHOSPHATE AMINOTRANSFERASE"/>
    <property type="match status" value="1"/>
</dbReference>
<keyword evidence="7 9" id="KW-0663">Pyridoxal phosphate</keyword>
<dbReference type="GO" id="GO:0004400">
    <property type="term" value="F:histidinol-phosphate transaminase activity"/>
    <property type="evidence" value="ECO:0007669"/>
    <property type="project" value="UniProtKB-EC"/>
</dbReference>
<keyword evidence="8 9" id="KW-0368">Histidine biosynthesis</keyword>
<dbReference type="RefSeq" id="WP_358364878.1">
    <property type="nucleotide sequence ID" value="NZ_JBEZFP010000237.1"/>
</dbReference>
<dbReference type="Proteomes" id="UP001551482">
    <property type="component" value="Unassembled WGS sequence"/>
</dbReference>
<keyword evidence="5 9" id="KW-0028">Amino-acid biosynthesis</keyword>
<dbReference type="Pfam" id="PF00155">
    <property type="entry name" value="Aminotran_1_2"/>
    <property type="match status" value="1"/>
</dbReference>
<dbReference type="SUPFAM" id="SSF53383">
    <property type="entry name" value="PLP-dependent transferases"/>
    <property type="match status" value="1"/>
</dbReference>
<evidence type="ECO:0000256" key="9">
    <source>
        <dbReference type="HAMAP-Rule" id="MF_01023"/>
    </source>
</evidence>
<comment type="cofactor">
    <cofactor evidence="1 9">
        <name>pyridoxal 5'-phosphate</name>
        <dbReference type="ChEBI" id="CHEBI:597326"/>
    </cofactor>
</comment>
<comment type="pathway">
    <text evidence="9">Amino-acid biosynthesis; L-histidine biosynthesis; L-histidine from 5-phospho-alpha-D-ribose 1-diphosphate: step 7/9.</text>
</comment>
<organism evidence="12 13">
    <name type="scientific">Streptodolium elevatio</name>
    <dbReference type="NCBI Taxonomy" id="3157996"/>
    <lineage>
        <taxon>Bacteria</taxon>
        <taxon>Bacillati</taxon>
        <taxon>Actinomycetota</taxon>
        <taxon>Actinomycetes</taxon>
        <taxon>Kitasatosporales</taxon>
        <taxon>Streptomycetaceae</taxon>
        <taxon>Streptodolium</taxon>
    </lineage>
</organism>
<proteinExistence type="inferred from homology"/>
<dbReference type="InterPro" id="IPR004839">
    <property type="entry name" value="Aminotransferase_I/II_large"/>
</dbReference>
<protein>
    <recommendedName>
        <fullName evidence="9">Histidinol-phosphate aminotransferase</fullName>
        <ecNumber evidence="9">2.6.1.9</ecNumber>
    </recommendedName>
    <alternativeName>
        <fullName evidence="9">Imidazole acetol-phosphate transaminase</fullName>
    </alternativeName>
</protein>
<keyword evidence="13" id="KW-1185">Reference proteome</keyword>
<evidence type="ECO:0000256" key="1">
    <source>
        <dbReference type="ARBA" id="ARBA00001933"/>
    </source>
</evidence>
<evidence type="ECO:0000256" key="10">
    <source>
        <dbReference type="SAM" id="MobiDB-lite"/>
    </source>
</evidence>